<evidence type="ECO:0000313" key="3">
    <source>
        <dbReference type="Proteomes" id="UP000234323"/>
    </source>
</evidence>
<protein>
    <recommendedName>
        <fullName evidence="1">FAR1 domain-containing protein</fullName>
    </recommendedName>
</protein>
<comment type="caution">
    <text evidence="2">The sequence shown here is derived from an EMBL/GenBank/DDBJ whole genome shotgun (WGS) entry which is preliminary data.</text>
</comment>
<keyword evidence="3" id="KW-1185">Reference proteome</keyword>
<dbReference type="VEuPathDB" id="FungiDB:RhiirA1_471279"/>
<proteinExistence type="predicted"/>
<organism evidence="2 3">
    <name type="scientific">Rhizophagus irregularis</name>
    <dbReference type="NCBI Taxonomy" id="588596"/>
    <lineage>
        <taxon>Eukaryota</taxon>
        <taxon>Fungi</taxon>
        <taxon>Fungi incertae sedis</taxon>
        <taxon>Mucoromycota</taxon>
        <taxon>Glomeromycotina</taxon>
        <taxon>Glomeromycetes</taxon>
        <taxon>Glomerales</taxon>
        <taxon>Glomeraceae</taxon>
        <taxon>Rhizophagus</taxon>
    </lineage>
</organism>
<dbReference type="Proteomes" id="UP000234323">
    <property type="component" value="Unassembled WGS sequence"/>
</dbReference>
<dbReference type="PANTHER" id="PTHR47718">
    <property type="entry name" value="OS01G0519700 PROTEIN"/>
    <property type="match status" value="1"/>
</dbReference>
<dbReference type="AlphaFoldDB" id="A0A2I1H8B9"/>
<evidence type="ECO:0000313" key="2">
    <source>
        <dbReference type="EMBL" id="PKY55110.1"/>
    </source>
</evidence>
<dbReference type="Pfam" id="PF03101">
    <property type="entry name" value="FAR1"/>
    <property type="match status" value="1"/>
</dbReference>
<reference evidence="2 3" key="1">
    <citation type="submission" date="2015-10" db="EMBL/GenBank/DDBJ databases">
        <title>Genome analyses suggest a sexual origin of heterokaryosis in a supposedly ancient asexual fungus.</title>
        <authorList>
            <person name="Ropars J."/>
            <person name="Sedzielewska K."/>
            <person name="Noel J."/>
            <person name="Charron P."/>
            <person name="Farinelli L."/>
            <person name="Marton T."/>
            <person name="Kruger M."/>
            <person name="Pelin A."/>
            <person name="Brachmann A."/>
            <person name="Corradi N."/>
        </authorList>
    </citation>
    <scope>NUCLEOTIDE SEQUENCE [LARGE SCALE GENOMIC DNA]</scope>
    <source>
        <strain evidence="2 3">A4</strain>
    </source>
</reference>
<dbReference type="VEuPathDB" id="FungiDB:FUN_025652"/>
<dbReference type="VEuPathDB" id="FungiDB:RhiirFUN_010563"/>
<dbReference type="EMBL" id="LLXI01001778">
    <property type="protein sequence ID" value="PKY55110.1"/>
    <property type="molecule type" value="Genomic_DNA"/>
</dbReference>
<name>A0A2I1H8B9_9GLOM</name>
<evidence type="ECO:0000259" key="1">
    <source>
        <dbReference type="Pfam" id="PF03101"/>
    </source>
</evidence>
<gene>
    <name evidence="2" type="ORF">RhiirA4_427265</name>
</gene>
<feature type="domain" description="FAR1" evidence="1">
    <location>
        <begin position="48"/>
        <end position="135"/>
    </location>
</feature>
<sequence>MDDMNEYTLSEFESYTNGDYIDGANVNKAILKINDTFKDWNEVDVIVNQHARQDGFVAIKYCKELNNVDKTIVRRWVYTCWKSGINKPKKVEDITSHRDTTTVKTNCLWQASFYFGKRAASIHLTKLNNVHNHQIDLVNIELAPKNQRFSQEILDKIGLYTINGHLSARQQYDLLLKEFPQHNIKKKNLYNAIQKF</sequence>
<dbReference type="InterPro" id="IPR004330">
    <property type="entry name" value="FAR1_DNA_bnd_dom"/>
</dbReference>
<accession>A0A2I1H8B9</accession>